<dbReference type="Proteomes" id="UP001139353">
    <property type="component" value="Unassembled WGS sequence"/>
</dbReference>
<organism evidence="2 3">
    <name type="scientific">Scleromatobacter humisilvae</name>
    <dbReference type="NCBI Taxonomy" id="2897159"/>
    <lineage>
        <taxon>Bacteria</taxon>
        <taxon>Pseudomonadati</taxon>
        <taxon>Pseudomonadota</taxon>
        <taxon>Betaproteobacteria</taxon>
        <taxon>Burkholderiales</taxon>
        <taxon>Sphaerotilaceae</taxon>
        <taxon>Scleromatobacter</taxon>
    </lineage>
</organism>
<dbReference type="InterPro" id="IPR003140">
    <property type="entry name" value="PLipase/COase/thioEstase"/>
</dbReference>
<dbReference type="RefSeq" id="WP_275685349.1">
    <property type="nucleotide sequence ID" value="NZ_JAJLJH010000013.1"/>
</dbReference>
<reference evidence="2" key="1">
    <citation type="submission" date="2021-11" db="EMBL/GenBank/DDBJ databases">
        <title>BS-T2-15 a new species belonging to the Comamonadaceae family isolated from the soil of a French oak forest.</title>
        <authorList>
            <person name="Mieszkin S."/>
            <person name="Alain K."/>
        </authorList>
    </citation>
    <scope>NUCLEOTIDE SEQUENCE</scope>
    <source>
        <strain evidence="2">BS-T2-15</strain>
    </source>
</reference>
<dbReference type="InterPro" id="IPR029058">
    <property type="entry name" value="AB_hydrolase_fold"/>
</dbReference>
<sequence>MKEDASDASAGAYPATVWVEPAATARVAVMLLHGLDMDAARLAPIVRSLKLPALVALPCGPIERASGGRAWWPVDDAAREARMRDGPADLHDSHPQGREPARELVHATALALRERAPGVPLVLAGFSQGAMLALDAVLQAPPLPVDALALWSGSRLAFAEWAPALPRLRGVRVDLVHGIGDANLGIAAGRSLHDALVDAGARVRWLPFDGGHEIPPQAWLALRRLVRELAANVT</sequence>
<evidence type="ECO:0000313" key="3">
    <source>
        <dbReference type="Proteomes" id="UP001139353"/>
    </source>
</evidence>
<evidence type="ECO:0000259" key="1">
    <source>
        <dbReference type="Pfam" id="PF02230"/>
    </source>
</evidence>
<keyword evidence="3" id="KW-1185">Reference proteome</keyword>
<accession>A0A9X2C444</accession>
<dbReference type="GO" id="GO:0016787">
    <property type="term" value="F:hydrolase activity"/>
    <property type="evidence" value="ECO:0007669"/>
    <property type="project" value="InterPro"/>
</dbReference>
<proteinExistence type="predicted"/>
<comment type="caution">
    <text evidence="2">The sequence shown here is derived from an EMBL/GenBank/DDBJ whole genome shotgun (WGS) entry which is preliminary data.</text>
</comment>
<dbReference type="Gene3D" id="3.40.50.1820">
    <property type="entry name" value="alpha/beta hydrolase"/>
    <property type="match status" value="1"/>
</dbReference>
<evidence type="ECO:0000313" key="2">
    <source>
        <dbReference type="EMBL" id="MCK9689299.1"/>
    </source>
</evidence>
<dbReference type="AlphaFoldDB" id="A0A9X2C444"/>
<dbReference type="Pfam" id="PF02230">
    <property type="entry name" value="Abhydrolase_2"/>
    <property type="match status" value="1"/>
</dbReference>
<dbReference type="EMBL" id="JAJLJH010000013">
    <property type="protein sequence ID" value="MCK9689299.1"/>
    <property type="molecule type" value="Genomic_DNA"/>
</dbReference>
<name>A0A9X2C444_9BURK</name>
<feature type="domain" description="Phospholipase/carboxylesterase/thioesterase" evidence="1">
    <location>
        <begin position="19"/>
        <end position="218"/>
    </location>
</feature>
<dbReference type="SUPFAM" id="SSF53474">
    <property type="entry name" value="alpha/beta-Hydrolases"/>
    <property type="match status" value="1"/>
</dbReference>
<gene>
    <name evidence="2" type="ORF">LPC04_26580</name>
</gene>
<protein>
    <recommendedName>
        <fullName evidence="1">Phospholipase/carboxylesterase/thioesterase domain-containing protein</fullName>
    </recommendedName>
</protein>